<evidence type="ECO:0000313" key="2">
    <source>
        <dbReference type="Proteomes" id="UP000008647"/>
    </source>
</evidence>
<proteinExistence type="predicted"/>
<reference evidence="1 2" key="1">
    <citation type="journal article" date="2011" name="Arch. Virol.">
        <title>Complete genomic sequence of virulent Cronobacter sakazakii phage ESSI-2 isolated from swine feces.</title>
        <authorList>
            <person name="Lee Y.D."/>
            <person name="Chang H.I."/>
            <person name="Park J.H."/>
        </authorList>
    </citation>
    <scope>NUCLEOTIDE SEQUENCE [LARGE SCALE GENOMIC DNA]</scope>
</reference>
<dbReference type="RefSeq" id="YP_009792333.1">
    <property type="nucleotide sequence ID" value="NC_047854.1"/>
</dbReference>
<evidence type="ECO:0000313" key="1">
    <source>
        <dbReference type="EMBL" id="ADX32405.1"/>
    </source>
</evidence>
<organism evidence="1 2">
    <name type="scientific">Cronobacter phage ESSI-2</name>
    <dbReference type="NCBI Taxonomy" id="947842"/>
    <lineage>
        <taxon>Viruses</taxon>
        <taxon>Duplodnaviria</taxon>
        <taxon>Heunggongvirae</taxon>
        <taxon>Uroviricota</taxon>
        <taxon>Caudoviricetes</taxon>
        <taxon>Peduoviridae</taxon>
        <taxon>Seongnamvirus</taxon>
        <taxon>Seongnamvirus ESSI2</taxon>
    </lineage>
</organism>
<keyword evidence="2" id="KW-1185">Reference proteome</keyword>
<dbReference type="Proteomes" id="UP000008647">
    <property type="component" value="Segment"/>
</dbReference>
<name>F1BUN7_9CAUD</name>
<dbReference type="EMBL" id="HQ110083">
    <property type="protein sequence ID" value="ADX32405.1"/>
    <property type="molecule type" value="Genomic_DNA"/>
</dbReference>
<accession>F1BUN7</accession>
<dbReference type="KEGG" id="vg:54982535"/>
<dbReference type="GeneID" id="54982535"/>
<sequence length="101" mass="12247">MCRMWLVNNRCHWMTKVTTNRRFCLMRVSAATDKAKRPVLGVSHTKDNDARWIPLKTFCDRVGIRVRTGRYWYQIGRIRIRPKVKPKDHVWVDWYAWQEGK</sequence>
<protein>
    <submittedName>
        <fullName evidence="1">Uncharacterized protein</fullName>
    </submittedName>
</protein>